<evidence type="ECO:0000256" key="1">
    <source>
        <dbReference type="ARBA" id="ARBA00022658"/>
    </source>
</evidence>
<evidence type="ECO:0000256" key="2">
    <source>
        <dbReference type="ARBA" id="ARBA00022999"/>
    </source>
</evidence>
<accession>A0AAD8YZU9</accession>
<protein>
    <recommendedName>
        <fullName evidence="9">DH domain-containing protein</fullName>
    </recommendedName>
</protein>
<evidence type="ECO:0000259" key="5">
    <source>
        <dbReference type="PROSITE" id="PS50001"/>
    </source>
</evidence>
<keyword evidence="2 3" id="KW-0727">SH2 domain</keyword>
<dbReference type="PANTHER" id="PTHR45818:SF5">
    <property type="entry name" value="GUANINE NUCLEOTIDE EXCHANGE FACTOR VAV3 ISOFORM X1"/>
    <property type="match status" value="1"/>
</dbReference>
<dbReference type="InterPro" id="IPR000980">
    <property type="entry name" value="SH2"/>
</dbReference>
<dbReference type="Pfam" id="PF00017">
    <property type="entry name" value="SH2"/>
    <property type="match status" value="1"/>
</dbReference>
<evidence type="ECO:0000256" key="3">
    <source>
        <dbReference type="PROSITE-ProRule" id="PRU00191"/>
    </source>
</evidence>
<dbReference type="SUPFAM" id="SSF48065">
    <property type="entry name" value="DBL homology domain (DH-domain)"/>
    <property type="match status" value="1"/>
</dbReference>
<dbReference type="PROSITE" id="PS50010">
    <property type="entry name" value="DH_2"/>
    <property type="match status" value="1"/>
</dbReference>
<proteinExistence type="predicted"/>
<dbReference type="GO" id="GO:0005886">
    <property type="term" value="C:plasma membrane"/>
    <property type="evidence" value="ECO:0007669"/>
    <property type="project" value="TreeGrafter"/>
</dbReference>
<evidence type="ECO:0000313" key="7">
    <source>
        <dbReference type="EMBL" id="KAK1790042.1"/>
    </source>
</evidence>
<dbReference type="Gene3D" id="2.30.29.30">
    <property type="entry name" value="Pleckstrin-homology domain (PH domain)/Phosphotyrosine-binding domain (PTB)"/>
    <property type="match status" value="1"/>
</dbReference>
<feature type="domain" description="DH" evidence="6">
    <location>
        <begin position="34"/>
        <end position="196"/>
    </location>
</feature>
<organism evidence="7 8">
    <name type="scientific">Electrophorus voltai</name>
    <dbReference type="NCBI Taxonomy" id="2609070"/>
    <lineage>
        <taxon>Eukaryota</taxon>
        <taxon>Metazoa</taxon>
        <taxon>Chordata</taxon>
        <taxon>Craniata</taxon>
        <taxon>Vertebrata</taxon>
        <taxon>Euteleostomi</taxon>
        <taxon>Actinopterygii</taxon>
        <taxon>Neopterygii</taxon>
        <taxon>Teleostei</taxon>
        <taxon>Ostariophysi</taxon>
        <taxon>Gymnotiformes</taxon>
        <taxon>Gymnotoidei</taxon>
        <taxon>Gymnotidae</taxon>
        <taxon>Electrophorus</taxon>
    </lineage>
</organism>
<evidence type="ECO:0000256" key="4">
    <source>
        <dbReference type="SAM" id="MobiDB-lite"/>
    </source>
</evidence>
<dbReference type="Pfam" id="PF22697">
    <property type="entry name" value="SOS1_NGEF_PH"/>
    <property type="match status" value="1"/>
</dbReference>
<dbReference type="SMART" id="SM00325">
    <property type="entry name" value="RhoGEF"/>
    <property type="match status" value="1"/>
</dbReference>
<dbReference type="Gene3D" id="3.30.505.10">
    <property type="entry name" value="SH2 domain"/>
    <property type="match status" value="1"/>
</dbReference>
<dbReference type="InterPro" id="IPR036860">
    <property type="entry name" value="SH2_dom_sf"/>
</dbReference>
<dbReference type="SUPFAM" id="SSF50729">
    <property type="entry name" value="PH domain-like"/>
    <property type="match status" value="1"/>
</dbReference>
<dbReference type="InterPro" id="IPR001331">
    <property type="entry name" value="GDS_CDC24_CS"/>
</dbReference>
<reference evidence="7" key="1">
    <citation type="submission" date="2023-03" db="EMBL/GenBank/DDBJ databases">
        <title>Electrophorus voltai genome.</title>
        <authorList>
            <person name="Bian C."/>
        </authorList>
    </citation>
    <scope>NUCLEOTIDE SEQUENCE</scope>
    <source>
        <strain evidence="7">CB-2022</strain>
        <tissue evidence="7">Muscle</tissue>
    </source>
</reference>
<sequence length="405" mass="47051">MKRSELFEAFDLFDARDFGTKQKQTEVDIGMCCLFEIKQIEERYKETLEAIEKYFLTPLKKFLSAADIDKVFLNIPLKCTKASWSKFRTPFKNASNLHQIFIAFKDKLLIYGTYCGQVEAAIPTLDSLCKEKEDVQLKLEECSKRANSGKFTLRDLLVVPMQCVLKYPLLLQELVKHTHDDSEKSDLLVALDALRNQPLKIYGRPKGDREVRVASNVDKRRQNRHIFLFDIAVVICKRRGDNYEMKEVIDLNKYKITNNPTTDKDCRAAPWGLKYRFARPIERTNAERELIERENNTYLVRHRRHEWSEYALSIKYNHEVKHIKILSKHGCFCIAENRKFKTVLTRKHRQISRFVGVALAVGIHCLAFPDKPVATGKGSVALLTPSPPEDLQNMRVRPYNGQTYS</sequence>
<dbReference type="Gene3D" id="1.20.900.10">
    <property type="entry name" value="Dbl homology (DH) domain"/>
    <property type="match status" value="1"/>
</dbReference>
<feature type="domain" description="SH2" evidence="5">
    <location>
        <begin position="276"/>
        <end position="343"/>
    </location>
</feature>
<evidence type="ECO:0008006" key="9">
    <source>
        <dbReference type="Google" id="ProtNLM"/>
    </source>
</evidence>
<feature type="region of interest" description="Disordered" evidence="4">
    <location>
        <begin position="384"/>
        <end position="405"/>
    </location>
</feature>
<dbReference type="PROSITE" id="PS50001">
    <property type="entry name" value="SH2"/>
    <property type="match status" value="1"/>
</dbReference>
<dbReference type="CDD" id="cd00160">
    <property type="entry name" value="RhoGEF"/>
    <property type="match status" value="1"/>
</dbReference>
<dbReference type="Proteomes" id="UP001239994">
    <property type="component" value="Unassembled WGS sequence"/>
</dbReference>
<dbReference type="GO" id="GO:0016477">
    <property type="term" value="P:cell migration"/>
    <property type="evidence" value="ECO:0007669"/>
    <property type="project" value="TreeGrafter"/>
</dbReference>
<evidence type="ECO:0000259" key="6">
    <source>
        <dbReference type="PROSITE" id="PS50010"/>
    </source>
</evidence>
<dbReference type="EMBL" id="JAROKS010000021">
    <property type="protein sequence ID" value="KAK1790042.1"/>
    <property type="molecule type" value="Genomic_DNA"/>
</dbReference>
<dbReference type="InterPro" id="IPR000219">
    <property type="entry name" value="DH_dom"/>
</dbReference>
<dbReference type="PROSITE" id="PS00741">
    <property type="entry name" value="DH_1"/>
    <property type="match status" value="1"/>
</dbReference>
<dbReference type="GO" id="GO:0005085">
    <property type="term" value="F:guanyl-nucleotide exchange factor activity"/>
    <property type="evidence" value="ECO:0007669"/>
    <property type="project" value="UniProtKB-KW"/>
</dbReference>
<comment type="caution">
    <text evidence="7">The sequence shown here is derived from an EMBL/GenBank/DDBJ whole genome shotgun (WGS) entry which is preliminary data.</text>
</comment>
<dbReference type="InterPro" id="IPR011993">
    <property type="entry name" value="PH-like_dom_sf"/>
</dbReference>
<dbReference type="GO" id="GO:0005737">
    <property type="term" value="C:cytoplasm"/>
    <property type="evidence" value="ECO:0007669"/>
    <property type="project" value="TreeGrafter"/>
</dbReference>
<dbReference type="Pfam" id="PF00621">
    <property type="entry name" value="RhoGEF"/>
    <property type="match status" value="1"/>
</dbReference>
<dbReference type="PANTHER" id="PTHR45818">
    <property type="entry name" value="PROTEIN VAV"/>
    <property type="match status" value="1"/>
</dbReference>
<dbReference type="SUPFAM" id="SSF55550">
    <property type="entry name" value="SH2 domain"/>
    <property type="match status" value="1"/>
</dbReference>
<keyword evidence="1" id="KW-0344">Guanine-nucleotide releasing factor</keyword>
<gene>
    <name evidence="7" type="ORF">P4O66_002353</name>
</gene>
<dbReference type="InterPro" id="IPR035899">
    <property type="entry name" value="DBL_dom_sf"/>
</dbReference>
<keyword evidence="8" id="KW-1185">Reference proteome</keyword>
<dbReference type="GO" id="GO:0035556">
    <property type="term" value="P:intracellular signal transduction"/>
    <property type="evidence" value="ECO:0007669"/>
    <property type="project" value="InterPro"/>
</dbReference>
<name>A0AAD8YZU9_9TELE</name>
<evidence type="ECO:0000313" key="8">
    <source>
        <dbReference type="Proteomes" id="UP001239994"/>
    </source>
</evidence>
<dbReference type="AlphaFoldDB" id="A0AAD8YZU9"/>
<dbReference type="InterPro" id="IPR055251">
    <property type="entry name" value="SOS1_NGEF_PH"/>
</dbReference>